<organism evidence="3 4">
    <name type="scientific">Cocos nucifera</name>
    <name type="common">Coconut palm</name>
    <dbReference type="NCBI Taxonomy" id="13894"/>
    <lineage>
        <taxon>Eukaryota</taxon>
        <taxon>Viridiplantae</taxon>
        <taxon>Streptophyta</taxon>
        <taxon>Embryophyta</taxon>
        <taxon>Tracheophyta</taxon>
        <taxon>Spermatophyta</taxon>
        <taxon>Magnoliopsida</taxon>
        <taxon>Liliopsida</taxon>
        <taxon>Arecaceae</taxon>
        <taxon>Arecoideae</taxon>
        <taxon>Cocoseae</taxon>
        <taxon>Attaleinae</taxon>
        <taxon>Cocos</taxon>
    </lineage>
</organism>
<dbReference type="Gene3D" id="3.50.30.30">
    <property type="match status" value="1"/>
</dbReference>
<dbReference type="Pfam" id="PF02225">
    <property type="entry name" value="PA"/>
    <property type="match status" value="1"/>
</dbReference>
<dbReference type="OrthoDB" id="8062037at2759"/>
<name>A0A8K0IKP3_COCNU</name>
<keyword evidence="3" id="KW-0675">Receptor</keyword>
<feature type="domain" description="PA" evidence="2">
    <location>
        <begin position="99"/>
        <end position="137"/>
    </location>
</feature>
<keyword evidence="1" id="KW-0325">Glycoprotein</keyword>
<reference evidence="3" key="2">
    <citation type="submission" date="2019-07" db="EMBL/GenBank/DDBJ databases">
        <authorList>
            <person name="Yang Y."/>
            <person name="Bocs S."/>
            <person name="Baudouin L."/>
        </authorList>
    </citation>
    <scope>NUCLEOTIDE SEQUENCE</scope>
    <source>
        <tissue evidence="3">Spear leaf of Hainan Tall coconut</tissue>
    </source>
</reference>
<reference evidence="3" key="1">
    <citation type="journal article" date="2017" name="Gigascience">
        <title>The genome draft of coconut (Cocos nucifera).</title>
        <authorList>
            <person name="Xiao Y."/>
            <person name="Xu P."/>
            <person name="Fan H."/>
            <person name="Baudouin L."/>
            <person name="Xia W."/>
            <person name="Bocs S."/>
            <person name="Xu J."/>
            <person name="Li Q."/>
            <person name="Guo A."/>
            <person name="Zhou L."/>
            <person name="Li J."/>
            <person name="Wu Y."/>
            <person name="Ma Z."/>
            <person name="Armero A."/>
            <person name="Issali A.E."/>
            <person name="Liu N."/>
            <person name="Peng M."/>
            <person name="Yang Y."/>
        </authorList>
    </citation>
    <scope>NUCLEOTIDE SEQUENCE</scope>
    <source>
        <tissue evidence="3">Spear leaf of Hainan Tall coconut</tissue>
    </source>
</reference>
<accession>A0A8K0IKP3</accession>
<proteinExistence type="predicted"/>
<keyword evidence="3" id="KW-0472">Membrane</keyword>
<dbReference type="AlphaFoldDB" id="A0A8K0IKP3"/>
<protein>
    <submittedName>
        <fullName evidence="3">Putative receptor homology region, transmembrane domain- and RING domain-containing protein 1</fullName>
    </submittedName>
</protein>
<comment type="caution">
    <text evidence="3">The sequence shown here is derived from an EMBL/GenBank/DDBJ whole genome shotgun (WGS) entry which is preliminary data.</text>
</comment>
<keyword evidence="3" id="KW-0812">Transmembrane</keyword>
<evidence type="ECO:0000259" key="2">
    <source>
        <dbReference type="Pfam" id="PF02225"/>
    </source>
</evidence>
<evidence type="ECO:0000313" key="4">
    <source>
        <dbReference type="Proteomes" id="UP000797356"/>
    </source>
</evidence>
<dbReference type="InterPro" id="IPR003137">
    <property type="entry name" value="PA_domain"/>
</dbReference>
<evidence type="ECO:0000256" key="1">
    <source>
        <dbReference type="ARBA" id="ARBA00023180"/>
    </source>
</evidence>
<dbReference type="EMBL" id="CM017881">
    <property type="protein sequence ID" value="KAG1361941.1"/>
    <property type="molecule type" value="Genomic_DNA"/>
</dbReference>
<evidence type="ECO:0000313" key="3">
    <source>
        <dbReference type="EMBL" id="KAG1361941.1"/>
    </source>
</evidence>
<dbReference type="Proteomes" id="UP000797356">
    <property type="component" value="Chromosome 10"/>
</dbReference>
<dbReference type="SUPFAM" id="SSF52025">
    <property type="entry name" value="PA domain"/>
    <property type="match status" value="1"/>
</dbReference>
<gene>
    <name evidence="3" type="ORF">COCNU_10G001600</name>
</gene>
<dbReference type="InterPro" id="IPR046450">
    <property type="entry name" value="PA_dom_sf"/>
</dbReference>
<sequence length="144" mass="15272">MKSCRCRCSSSSSAKPSATAFFVSYSSFLLALSSLLHPSAALVHLRAKSFSFTFLDAPARFAVPVRGSGICGALHIADPIDACTPIQSNWTAVGRGGGSAHSDFLLVVRGVCSFENKVRIAQDAGYQAAIIYDEEEKGSLYSSE</sequence>
<keyword evidence="4" id="KW-1185">Reference proteome</keyword>